<organism evidence="2 3">
    <name type="scientific">Eumeta variegata</name>
    <name type="common">Bagworm moth</name>
    <name type="synonym">Eumeta japonica</name>
    <dbReference type="NCBI Taxonomy" id="151549"/>
    <lineage>
        <taxon>Eukaryota</taxon>
        <taxon>Metazoa</taxon>
        <taxon>Ecdysozoa</taxon>
        <taxon>Arthropoda</taxon>
        <taxon>Hexapoda</taxon>
        <taxon>Insecta</taxon>
        <taxon>Pterygota</taxon>
        <taxon>Neoptera</taxon>
        <taxon>Endopterygota</taxon>
        <taxon>Lepidoptera</taxon>
        <taxon>Glossata</taxon>
        <taxon>Ditrysia</taxon>
        <taxon>Tineoidea</taxon>
        <taxon>Psychidae</taxon>
        <taxon>Oiketicinae</taxon>
        <taxon>Eumeta</taxon>
    </lineage>
</organism>
<keyword evidence="3" id="KW-1185">Reference proteome</keyword>
<dbReference type="Proteomes" id="UP000299102">
    <property type="component" value="Unassembled WGS sequence"/>
</dbReference>
<evidence type="ECO:0000313" key="3">
    <source>
        <dbReference type="Proteomes" id="UP000299102"/>
    </source>
</evidence>
<evidence type="ECO:0000313" key="2">
    <source>
        <dbReference type="EMBL" id="GBP42444.1"/>
    </source>
</evidence>
<dbReference type="OrthoDB" id="616263at2759"/>
<accession>A0A4C1VWY3</accession>
<dbReference type="AlphaFoldDB" id="A0A4C1VWY3"/>
<protein>
    <submittedName>
        <fullName evidence="2">Uncharacterized protein</fullName>
    </submittedName>
</protein>
<name>A0A4C1VWY3_EUMVA</name>
<sequence>MDTRRNLIGPQNRPPSRPGSAITEARAEAGVCSSAFSKYVPVSDAWKSFAALNSRFYGIRSEHQLPLFDPLVALKIRGAADKSAAQGTLAMTHYFTTITTNCDTSSGSSNLSNIEHRAVIKYFVKETPKEILKTWYQFFKNLRLRIRWSKNGLAYFNKDERAVKMILAQGVL</sequence>
<comment type="caution">
    <text evidence="2">The sequence shown here is derived from an EMBL/GenBank/DDBJ whole genome shotgun (WGS) entry which is preliminary data.</text>
</comment>
<proteinExistence type="predicted"/>
<dbReference type="EMBL" id="BGZK01000418">
    <property type="protein sequence ID" value="GBP42444.1"/>
    <property type="molecule type" value="Genomic_DNA"/>
</dbReference>
<feature type="region of interest" description="Disordered" evidence="1">
    <location>
        <begin position="1"/>
        <end position="20"/>
    </location>
</feature>
<gene>
    <name evidence="2" type="ORF">EVAR_47738_1</name>
</gene>
<reference evidence="2 3" key="1">
    <citation type="journal article" date="2019" name="Commun. Biol.">
        <title>The bagworm genome reveals a unique fibroin gene that provides high tensile strength.</title>
        <authorList>
            <person name="Kono N."/>
            <person name="Nakamura H."/>
            <person name="Ohtoshi R."/>
            <person name="Tomita M."/>
            <person name="Numata K."/>
            <person name="Arakawa K."/>
        </authorList>
    </citation>
    <scope>NUCLEOTIDE SEQUENCE [LARGE SCALE GENOMIC DNA]</scope>
</reference>
<evidence type="ECO:0000256" key="1">
    <source>
        <dbReference type="SAM" id="MobiDB-lite"/>
    </source>
</evidence>